<dbReference type="PANTHER" id="PTHR43673:SF12">
    <property type="entry name" value="PROTEIN DRGA"/>
    <property type="match status" value="1"/>
</dbReference>
<dbReference type="EMBL" id="NUBY01000021">
    <property type="protein sequence ID" value="PEQ09026.1"/>
    <property type="molecule type" value="Genomic_DNA"/>
</dbReference>
<organism evidence="4 5">
    <name type="scientific">Bacillus toyonensis</name>
    <dbReference type="NCBI Taxonomy" id="155322"/>
    <lineage>
        <taxon>Bacteria</taxon>
        <taxon>Bacillati</taxon>
        <taxon>Bacillota</taxon>
        <taxon>Bacilli</taxon>
        <taxon>Bacillales</taxon>
        <taxon>Bacillaceae</taxon>
        <taxon>Bacillus</taxon>
        <taxon>Bacillus cereus group</taxon>
    </lineage>
</organism>
<feature type="domain" description="Nitroreductase" evidence="3">
    <location>
        <begin position="8"/>
        <end position="183"/>
    </location>
</feature>
<name>A0A2B4Y9G7_9BACI</name>
<dbReference type="InterPro" id="IPR029479">
    <property type="entry name" value="Nitroreductase"/>
</dbReference>
<comment type="caution">
    <text evidence="4">The sequence shown here is derived from an EMBL/GenBank/DDBJ whole genome shotgun (WGS) entry which is preliminary data.</text>
</comment>
<dbReference type="GO" id="GO:0016491">
    <property type="term" value="F:oxidoreductase activity"/>
    <property type="evidence" value="ECO:0007669"/>
    <property type="project" value="UniProtKB-KW"/>
</dbReference>
<protein>
    <submittedName>
        <fullName evidence="4">Nitroreductase family protein</fullName>
    </submittedName>
</protein>
<gene>
    <name evidence="4" type="ORF">CN585_06545</name>
</gene>
<evidence type="ECO:0000256" key="1">
    <source>
        <dbReference type="ARBA" id="ARBA00007118"/>
    </source>
</evidence>
<reference evidence="4 5" key="1">
    <citation type="submission" date="2017-09" db="EMBL/GenBank/DDBJ databases">
        <title>Large-scale bioinformatics analysis of Bacillus genomes uncovers conserved roles of natural products in bacterial physiology.</title>
        <authorList>
            <consortium name="Agbiome Team Llc"/>
            <person name="Bleich R.M."/>
            <person name="Grubbs K.J."/>
            <person name="Santa Maria K.C."/>
            <person name="Allen S.E."/>
            <person name="Farag S."/>
            <person name="Shank E.A."/>
            <person name="Bowers A."/>
        </authorList>
    </citation>
    <scope>NUCLEOTIDE SEQUENCE [LARGE SCALE GENOMIC DNA]</scope>
    <source>
        <strain evidence="4 5">AFS021349</strain>
    </source>
</reference>
<dbReference type="InterPro" id="IPR000415">
    <property type="entry name" value="Nitroreductase-like"/>
</dbReference>
<keyword evidence="2" id="KW-0560">Oxidoreductase</keyword>
<dbReference type="PANTHER" id="PTHR43673">
    <property type="entry name" value="NAD(P)H NITROREDUCTASE YDGI-RELATED"/>
    <property type="match status" value="1"/>
</dbReference>
<dbReference type="Proteomes" id="UP000220841">
    <property type="component" value="Unassembled WGS sequence"/>
</dbReference>
<accession>A0A2B4Y9G7</accession>
<sequence>MNFEELATARRSAMKFIQGIEIPDEDFKKIFELTKLSPSCYNLQHAHYVVIRDQERKEKLKELAFGQYKVASASAVVLVCGDKRAYQNVENIYFGMKVLKMIDECEYEDTIRQTKGLYERKGERFMEEEAIRNASLSAMTFMYAAKYYGYDTCPMIGFDEKAVQNELNMPGHIVPVLMVTIGKSDTTKIRPRGYRKPISEFVTYESFSSK</sequence>
<dbReference type="SUPFAM" id="SSF55469">
    <property type="entry name" value="FMN-dependent nitroreductase-like"/>
    <property type="match status" value="1"/>
</dbReference>
<proteinExistence type="inferred from homology"/>
<evidence type="ECO:0000313" key="4">
    <source>
        <dbReference type="EMBL" id="PEQ09026.1"/>
    </source>
</evidence>
<evidence type="ECO:0000313" key="5">
    <source>
        <dbReference type="Proteomes" id="UP000220841"/>
    </source>
</evidence>
<dbReference type="AlphaFoldDB" id="A0A2B4Y9G7"/>
<dbReference type="CDD" id="cd02137">
    <property type="entry name" value="MhqN-like"/>
    <property type="match status" value="1"/>
</dbReference>
<dbReference type="Gene3D" id="3.40.109.10">
    <property type="entry name" value="NADH Oxidase"/>
    <property type="match status" value="1"/>
</dbReference>
<dbReference type="Pfam" id="PF00881">
    <property type="entry name" value="Nitroreductase"/>
    <property type="match status" value="1"/>
</dbReference>
<evidence type="ECO:0000259" key="3">
    <source>
        <dbReference type="Pfam" id="PF00881"/>
    </source>
</evidence>
<evidence type="ECO:0000256" key="2">
    <source>
        <dbReference type="ARBA" id="ARBA00023002"/>
    </source>
</evidence>
<comment type="similarity">
    <text evidence="1">Belongs to the nitroreductase family.</text>
</comment>